<dbReference type="EMBL" id="MFKT01000008">
    <property type="protein sequence ID" value="OGG53831.1"/>
    <property type="molecule type" value="Genomic_DNA"/>
</dbReference>
<keyword evidence="1" id="KW-0812">Transmembrane</keyword>
<name>A0A1F6CXR3_9BACT</name>
<keyword evidence="1" id="KW-0472">Membrane</keyword>
<organism evidence="2 3">
    <name type="scientific">Candidatus Kaiserbacteria bacterium RIFCSPHIGHO2_01_FULL_53_29</name>
    <dbReference type="NCBI Taxonomy" id="1798480"/>
    <lineage>
        <taxon>Bacteria</taxon>
        <taxon>Candidatus Kaiseribacteriota</taxon>
    </lineage>
</organism>
<dbReference type="Proteomes" id="UP000176863">
    <property type="component" value="Unassembled WGS sequence"/>
</dbReference>
<proteinExistence type="predicted"/>
<dbReference type="STRING" id="1798480.A2851_01405"/>
<protein>
    <recommendedName>
        <fullName evidence="4">DUF5666 domain-containing protein</fullName>
    </recommendedName>
</protein>
<dbReference type="AlphaFoldDB" id="A0A1F6CXR3"/>
<evidence type="ECO:0008006" key="4">
    <source>
        <dbReference type="Google" id="ProtNLM"/>
    </source>
</evidence>
<comment type="caution">
    <text evidence="2">The sequence shown here is derived from an EMBL/GenBank/DDBJ whole genome shotgun (WGS) entry which is preliminary data.</text>
</comment>
<gene>
    <name evidence="2" type="ORF">A2851_01405</name>
</gene>
<sequence length="162" mass="18091">MYKDLKEFAQSKSFRGILVGIGVAIIALLIFQAGMFVGYRKAAFAYRFGDNYYRAFDHRGSKAFRESFPGKFMDVNGAAGTIVSIDLPTFVVVGPDEVEKVILIGDKTRIRHFDQEVEPSNLKVDDFTVILGSPNESSQIEAKLIRVLPPPSDIEERTTKKP</sequence>
<evidence type="ECO:0000256" key="1">
    <source>
        <dbReference type="SAM" id="Phobius"/>
    </source>
</evidence>
<feature type="transmembrane region" description="Helical" evidence="1">
    <location>
        <begin position="16"/>
        <end position="39"/>
    </location>
</feature>
<evidence type="ECO:0000313" key="2">
    <source>
        <dbReference type="EMBL" id="OGG53831.1"/>
    </source>
</evidence>
<keyword evidence="1" id="KW-1133">Transmembrane helix</keyword>
<accession>A0A1F6CXR3</accession>
<evidence type="ECO:0000313" key="3">
    <source>
        <dbReference type="Proteomes" id="UP000176863"/>
    </source>
</evidence>
<reference evidence="2 3" key="1">
    <citation type="journal article" date="2016" name="Nat. Commun.">
        <title>Thousands of microbial genomes shed light on interconnected biogeochemical processes in an aquifer system.</title>
        <authorList>
            <person name="Anantharaman K."/>
            <person name="Brown C.T."/>
            <person name="Hug L.A."/>
            <person name="Sharon I."/>
            <person name="Castelle C.J."/>
            <person name="Probst A.J."/>
            <person name="Thomas B.C."/>
            <person name="Singh A."/>
            <person name="Wilkins M.J."/>
            <person name="Karaoz U."/>
            <person name="Brodie E.L."/>
            <person name="Williams K.H."/>
            <person name="Hubbard S.S."/>
            <person name="Banfield J.F."/>
        </authorList>
    </citation>
    <scope>NUCLEOTIDE SEQUENCE [LARGE SCALE GENOMIC DNA]</scope>
</reference>